<dbReference type="Proteomes" id="UP001281761">
    <property type="component" value="Unassembled WGS sequence"/>
</dbReference>
<proteinExistence type="predicted"/>
<evidence type="ECO:0000256" key="3">
    <source>
        <dbReference type="ARBA" id="ARBA00022679"/>
    </source>
</evidence>
<keyword evidence="4" id="KW-0479">Metal-binding</keyword>
<name>A0ABQ9Y5U1_9EUKA</name>
<comment type="caution">
    <text evidence="13">The sequence shown here is derived from an EMBL/GenBank/DDBJ whole genome shotgun (WGS) entry which is preliminary data.</text>
</comment>
<evidence type="ECO:0000256" key="4">
    <source>
        <dbReference type="ARBA" id="ARBA00022723"/>
    </source>
</evidence>
<dbReference type="EMBL" id="JARBJD010000032">
    <property type="protein sequence ID" value="KAK2959106.1"/>
    <property type="molecule type" value="Genomic_DNA"/>
</dbReference>
<evidence type="ECO:0000256" key="6">
    <source>
        <dbReference type="ARBA" id="ARBA00022771"/>
    </source>
</evidence>
<feature type="domain" description="RING-type" evidence="11">
    <location>
        <begin position="127"/>
        <end position="175"/>
    </location>
</feature>
<dbReference type="InterPro" id="IPR044066">
    <property type="entry name" value="TRIAD_supradom"/>
</dbReference>
<dbReference type="PANTHER" id="PTHR11685">
    <property type="entry name" value="RBR FAMILY RING FINGER AND IBR DOMAIN-CONTAINING"/>
    <property type="match status" value="1"/>
</dbReference>
<dbReference type="PROSITE" id="PS51873">
    <property type="entry name" value="TRIAD"/>
    <property type="match status" value="1"/>
</dbReference>
<dbReference type="EC" id="2.3.2.31" evidence="2"/>
<evidence type="ECO:0000256" key="2">
    <source>
        <dbReference type="ARBA" id="ARBA00012251"/>
    </source>
</evidence>
<keyword evidence="3 13" id="KW-0808">Transferase</keyword>
<evidence type="ECO:0000313" key="13">
    <source>
        <dbReference type="EMBL" id="KAK2959106.1"/>
    </source>
</evidence>
<protein>
    <recommendedName>
        <fullName evidence="2">RBR-type E3 ubiquitin transferase</fullName>
        <ecNumber evidence="2">2.3.2.31</ecNumber>
    </recommendedName>
</protein>
<dbReference type="Gene3D" id="3.30.40.10">
    <property type="entry name" value="Zinc/RING finger domain, C3HC4 (zinc finger)"/>
    <property type="match status" value="1"/>
</dbReference>
<reference evidence="13 14" key="1">
    <citation type="journal article" date="2022" name="bioRxiv">
        <title>Genomics of Preaxostyla Flagellates Illuminates Evolutionary Transitions and the Path Towards Mitochondrial Loss.</title>
        <authorList>
            <person name="Novak L.V.F."/>
            <person name="Treitli S.C."/>
            <person name="Pyrih J."/>
            <person name="Halakuc P."/>
            <person name="Pipaliya S.V."/>
            <person name="Vacek V."/>
            <person name="Brzon O."/>
            <person name="Soukal P."/>
            <person name="Eme L."/>
            <person name="Dacks J.B."/>
            <person name="Karnkowska A."/>
            <person name="Elias M."/>
            <person name="Hampl V."/>
        </authorList>
    </citation>
    <scope>NUCLEOTIDE SEQUENCE [LARGE SCALE GENOMIC DNA]</scope>
    <source>
        <strain evidence="13">NAU3</strain>
        <tissue evidence="13">Gut</tissue>
    </source>
</reference>
<feature type="region of interest" description="Disordered" evidence="10">
    <location>
        <begin position="1"/>
        <end position="35"/>
    </location>
</feature>
<evidence type="ECO:0000259" key="12">
    <source>
        <dbReference type="PROSITE" id="PS51873"/>
    </source>
</evidence>
<feature type="domain" description="RING-type" evidence="12">
    <location>
        <begin position="123"/>
        <end position="333"/>
    </location>
</feature>
<dbReference type="GO" id="GO:0061630">
    <property type="term" value="F:ubiquitin protein ligase activity"/>
    <property type="evidence" value="ECO:0007669"/>
    <property type="project" value="UniProtKB-EC"/>
</dbReference>
<evidence type="ECO:0000256" key="8">
    <source>
        <dbReference type="ARBA" id="ARBA00022833"/>
    </source>
</evidence>
<dbReference type="PROSITE" id="PS50089">
    <property type="entry name" value="ZF_RING_2"/>
    <property type="match status" value="1"/>
</dbReference>
<evidence type="ECO:0000256" key="1">
    <source>
        <dbReference type="ARBA" id="ARBA00001798"/>
    </source>
</evidence>
<dbReference type="SMART" id="SM00647">
    <property type="entry name" value="IBR"/>
    <property type="match status" value="2"/>
</dbReference>
<evidence type="ECO:0000256" key="10">
    <source>
        <dbReference type="SAM" id="MobiDB-lite"/>
    </source>
</evidence>
<dbReference type="Gene3D" id="1.20.120.1750">
    <property type="match status" value="1"/>
</dbReference>
<dbReference type="Pfam" id="PF22191">
    <property type="entry name" value="IBR_1"/>
    <property type="match status" value="1"/>
</dbReference>
<gene>
    <name evidence="13" type="ORF">BLNAU_5901</name>
</gene>
<keyword evidence="8" id="KW-0862">Zinc</keyword>
<dbReference type="SUPFAM" id="SSF57850">
    <property type="entry name" value="RING/U-box"/>
    <property type="match status" value="3"/>
</dbReference>
<evidence type="ECO:0000256" key="5">
    <source>
        <dbReference type="ARBA" id="ARBA00022737"/>
    </source>
</evidence>
<keyword evidence="14" id="KW-1185">Reference proteome</keyword>
<keyword evidence="13" id="KW-0012">Acyltransferase</keyword>
<dbReference type="Pfam" id="PF01485">
    <property type="entry name" value="IBR"/>
    <property type="match status" value="1"/>
</dbReference>
<keyword evidence="5" id="KW-0677">Repeat</keyword>
<dbReference type="InterPro" id="IPR031127">
    <property type="entry name" value="E3_UB_ligase_RBR"/>
</dbReference>
<organism evidence="13 14">
    <name type="scientific">Blattamonas nauphoetae</name>
    <dbReference type="NCBI Taxonomy" id="2049346"/>
    <lineage>
        <taxon>Eukaryota</taxon>
        <taxon>Metamonada</taxon>
        <taxon>Preaxostyla</taxon>
        <taxon>Oxymonadida</taxon>
        <taxon>Blattamonas</taxon>
    </lineage>
</organism>
<keyword evidence="7" id="KW-0833">Ubl conjugation pathway</keyword>
<comment type="catalytic activity">
    <reaction evidence="1">
        <text>[E2 ubiquitin-conjugating enzyme]-S-ubiquitinyl-L-cysteine + [acceptor protein]-L-lysine = [E2 ubiquitin-conjugating enzyme]-L-cysteine + [acceptor protein]-N(6)-ubiquitinyl-L-lysine.</text>
        <dbReference type="EC" id="2.3.2.31"/>
    </reaction>
</comment>
<evidence type="ECO:0000256" key="9">
    <source>
        <dbReference type="PROSITE-ProRule" id="PRU00175"/>
    </source>
</evidence>
<keyword evidence="6 9" id="KW-0863">Zinc-finger</keyword>
<dbReference type="InterPro" id="IPR013083">
    <property type="entry name" value="Znf_RING/FYVE/PHD"/>
</dbReference>
<dbReference type="SMART" id="SM00184">
    <property type="entry name" value="RING"/>
    <property type="match status" value="2"/>
</dbReference>
<accession>A0ABQ9Y5U1</accession>
<evidence type="ECO:0000313" key="14">
    <source>
        <dbReference type="Proteomes" id="UP001281761"/>
    </source>
</evidence>
<evidence type="ECO:0000259" key="11">
    <source>
        <dbReference type="PROSITE" id="PS50089"/>
    </source>
</evidence>
<sequence>MSETESEEIEEIEEVEEEVSESDEQMEVDEDPQEEPALEIVVEMNTPFLFLKREALEQEQQKLVKSLMSELYINHDDACTILMQFMWKKDRLMDEYFKDVDKFGIAYGIVPRAEETLGTDDSEMTTCPICYEDYPLRDMIHLICNHVFCRPCFTGHVINAFEQGHTCISTRCPMDGCNLIIPQSLFESFLNISDATKYHHYWQANYIESMHDLSYCTRPDCLYVAQKKQLINDVVCPCGTRYCFRCHRDAHSPCTCIMVEDWDALVQKNSENYNWIRQNTKPCPGCKRPIEKNKGCNYMRCAKCQYEFCWVCLHSWKTHNDHFTCVTPPDKIKKLDADNGPMLDYGQHYHDHWIEEKKSLEFAVKQKTEVKSRREEYCRLTKQAFAESFFVGDAVDLLIDARSMLMNSYIFAYYSRDKKELFEWYQGDLQAQTEKLSFETERPVAEIERFKMVILVNQTRDFLDRLKSLFQGGKIDL</sequence>
<dbReference type="InterPro" id="IPR002867">
    <property type="entry name" value="IBR_dom"/>
</dbReference>
<evidence type="ECO:0000256" key="7">
    <source>
        <dbReference type="ARBA" id="ARBA00022786"/>
    </source>
</evidence>
<dbReference type="InterPro" id="IPR001841">
    <property type="entry name" value="Znf_RING"/>
</dbReference>